<comment type="similarity">
    <text evidence="2">Belongs to the derlin family.</text>
</comment>
<evidence type="ECO:0000256" key="3">
    <source>
        <dbReference type="ARBA" id="ARBA00022692"/>
    </source>
</evidence>
<dbReference type="PANTHER" id="PTHR11009">
    <property type="entry name" value="DER1-LIKE PROTEIN, DERLIN"/>
    <property type="match status" value="1"/>
</dbReference>
<keyword evidence="5" id="KW-1133">Transmembrane helix</keyword>
<dbReference type="GO" id="GO:0006950">
    <property type="term" value="P:response to stress"/>
    <property type="evidence" value="ECO:0007669"/>
    <property type="project" value="UniProtKB-ARBA"/>
</dbReference>
<evidence type="ECO:0000256" key="7">
    <source>
        <dbReference type="SAM" id="MobiDB-lite"/>
    </source>
</evidence>
<evidence type="ECO:0008006" key="10">
    <source>
        <dbReference type="Google" id="ProtNLM"/>
    </source>
</evidence>
<dbReference type="Proteomes" id="UP001211065">
    <property type="component" value="Unassembled WGS sequence"/>
</dbReference>
<keyword evidence="9" id="KW-1185">Reference proteome</keyword>
<name>A0AAD5TU09_9FUNG</name>
<feature type="non-terminal residue" evidence="8">
    <location>
        <position position="75"/>
    </location>
</feature>
<dbReference type="GO" id="GO:0005789">
    <property type="term" value="C:endoplasmic reticulum membrane"/>
    <property type="evidence" value="ECO:0007669"/>
    <property type="project" value="UniProtKB-SubCell"/>
</dbReference>
<reference evidence="8" key="1">
    <citation type="submission" date="2020-05" db="EMBL/GenBank/DDBJ databases">
        <title>Phylogenomic resolution of chytrid fungi.</title>
        <authorList>
            <person name="Stajich J.E."/>
            <person name="Amses K."/>
            <person name="Simmons R."/>
            <person name="Seto K."/>
            <person name="Myers J."/>
            <person name="Bonds A."/>
            <person name="Quandt C.A."/>
            <person name="Barry K."/>
            <person name="Liu P."/>
            <person name="Grigoriev I."/>
            <person name="Longcore J.E."/>
            <person name="James T.Y."/>
        </authorList>
    </citation>
    <scope>NUCLEOTIDE SEQUENCE</scope>
    <source>
        <strain evidence="8">JEL0476</strain>
    </source>
</reference>
<feature type="compositionally biased region" description="Low complexity" evidence="7">
    <location>
        <begin position="53"/>
        <end position="75"/>
    </location>
</feature>
<evidence type="ECO:0000256" key="6">
    <source>
        <dbReference type="ARBA" id="ARBA00023136"/>
    </source>
</evidence>
<comment type="subcellular location">
    <subcellularLocation>
        <location evidence="1">Endoplasmic reticulum membrane</location>
        <topology evidence="1">Multi-pass membrane protein</topology>
    </subcellularLocation>
</comment>
<evidence type="ECO:0000256" key="5">
    <source>
        <dbReference type="ARBA" id="ARBA00022989"/>
    </source>
</evidence>
<evidence type="ECO:0000256" key="2">
    <source>
        <dbReference type="ARBA" id="ARBA00008917"/>
    </source>
</evidence>
<sequence length="75" mass="7928">SFIGIIVGHLYFFLDKVYPATNGGQRLLNTPQWLKNLVPDAVPKGATRGEGPGNPNSSKGGSSSSWGRGNRLGTD</sequence>
<evidence type="ECO:0000313" key="9">
    <source>
        <dbReference type="Proteomes" id="UP001211065"/>
    </source>
</evidence>
<evidence type="ECO:0000256" key="1">
    <source>
        <dbReference type="ARBA" id="ARBA00004477"/>
    </source>
</evidence>
<keyword evidence="4" id="KW-0256">Endoplasmic reticulum</keyword>
<feature type="region of interest" description="Disordered" evidence="7">
    <location>
        <begin position="39"/>
        <end position="75"/>
    </location>
</feature>
<proteinExistence type="inferred from homology"/>
<keyword evidence="3" id="KW-0812">Transmembrane</keyword>
<accession>A0AAD5TU09</accession>
<comment type="caution">
    <text evidence="8">The sequence shown here is derived from an EMBL/GenBank/DDBJ whole genome shotgun (WGS) entry which is preliminary data.</text>
</comment>
<protein>
    <recommendedName>
        <fullName evidence="10">Derlin</fullName>
    </recommendedName>
</protein>
<evidence type="ECO:0000313" key="8">
    <source>
        <dbReference type="EMBL" id="KAJ3204297.1"/>
    </source>
</evidence>
<dbReference type="InterPro" id="IPR007599">
    <property type="entry name" value="DER1"/>
</dbReference>
<gene>
    <name evidence="8" type="ORF">HK099_001201</name>
</gene>
<evidence type="ECO:0000256" key="4">
    <source>
        <dbReference type="ARBA" id="ARBA00022824"/>
    </source>
</evidence>
<keyword evidence="6" id="KW-0472">Membrane</keyword>
<dbReference type="EMBL" id="JADGJW010001316">
    <property type="protein sequence ID" value="KAJ3204297.1"/>
    <property type="molecule type" value="Genomic_DNA"/>
</dbReference>
<dbReference type="Pfam" id="PF04511">
    <property type="entry name" value="DER1"/>
    <property type="match status" value="1"/>
</dbReference>
<dbReference type="AlphaFoldDB" id="A0AAD5TU09"/>
<organism evidence="8 9">
    <name type="scientific">Clydaea vesicula</name>
    <dbReference type="NCBI Taxonomy" id="447962"/>
    <lineage>
        <taxon>Eukaryota</taxon>
        <taxon>Fungi</taxon>
        <taxon>Fungi incertae sedis</taxon>
        <taxon>Chytridiomycota</taxon>
        <taxon>Chytridiomycota incertae sedis</taxon>
        <taxon>Chytridiomycetes</taxon>
        <taxon>Lobulomycetales</taxon>
        <taxon>Lobulomycetaceae</taxon>
        <taxon>Clydaea</taxon>
    </lineage>
</organism>